<dbReference type="Proteomes" id="UP000664781">
    <property type="component" value="Unassembled WGS sequence"/>
</dbReference>
<dbReference type="EMBL" id="JAFMOF010000002">
    <property type="protein sequence ID" value="MBO0654230.1"/>
    <property type="molecule type" value="Genomic_DNA"/>
</dbReference>
<dbReference type="AlphaFoldDB" id="A0A939FLH9"/>
<dbReference type="RefSeq" id="WP_207247540.1">
    <property type="nucleotide sequence ID" value="NZ_JAFMOF010000002.1"/>
</dbReference>
<reference evidence="1" key="1">
    <citation type="submission" date="2021-03" db="EMBL/GenBank/DDBJ databases">
        <title>Streptomyces strains.</title>
        <authorList>
            <person name="Lund M.B."/>
            <person name="Toerring T."/>
        </authorList>
    </citation>
    <scope>NUCLEOTIDE SEQUENCE</scope>
    <source>
        <strain evidence="1">JCM 4242</strain>
    </source>
</reference>
<accession>A0A939FLH9</accession>
<keyword evidence="2" id="KW-1185">Reference proteome</keyword>
<evidence type="ECO:0000313" key="2">
    <source>
        <dbReference type="Proteomes" id="UP000664781"/>
    </source>
</evidence>
<proteinExistence type="predicted"/>
<gene>
    <name evidence="1" type="ORF">J1792_16055</name>
</gene>
<comment type="caution">
    <text evidence="1">The sequence shown here is derived from an EMBL/GenBank/DDBJ whole genome shotgun (WGS) entry which is preliminary data.</text>
</comment>
<name>A0A939FLH9_9ACTN</name>
<sequence>MINGKRVVAWTPYGRTLTYSILIEYLRRDVERGLIDEVWAYMNTDPVGQEDDIQYAHELADRYPDWFRIKERPAGVERHPGPKQRNTGYAYRYMTDPDTVYLRFDDDIVYLHEDAISNLVEKRLEMPHATAIFATAWNNAIVSWYAQMAGVIPETFGRLGAEPFCMDPMGWANGQFAVDIHHLLLDKIETGRVEDLYLYQDFPIKPGTQFSVSCFASLGTLYASLPDGPGVLVPDEEEHWHTVHQPTVTGQPNILIGNAIVSHFTFFPQRAIVLASDVLDRYRALAEKVAA</sequence>
<evidence type="ECO:0000313" key="1">
    <source>
        <dbReference type="EMBL" id="MBO0654230.1"/>
    </source>
</evidence>
<protein>
    <submittedName>
        <fullName evidence="1">Uncharacterized protein</fullName>
    </submittedName>
</protein>
<organism evidence="1 2">
    <name type="scientific">Streptomyces triculaminicus</name>
    <dbReference type="NCBI Taxonomy" id="2816232"/>
    <lineage>
        <taxon>Bacteria</taxon>
        <taxon>Bacillati</taxon>
        <taxon>Actinomycetota</taxon>
        <taxon>Actinomycetes</taxon>
        <taxon>Kitasatosporales</taxon>
        <taxon>Streptomycetaceae</taxon>
        <taxon>Streptomyces</taxon>
    </lineage>
</organism>